<dbReference type="EMBL" id="QGKW02001660">
    <property type="protein sequence ID" value="KAF2580755.1"/>
    <property type="molecule type" value="Genomic_DNA"/>
</dbReference>
<gene>
    <name evidence="1" type="ORF">F2Q68_00002813</name>
</gene>
<comment type="caution">
    <text evidence="1">The sequence shown here is derived from an EMBL/GenBank/DDBJ whole genome shotgun (WGS) entry which is preliminary data.</text>
</comment>
<evidence type="ECO:0000313" key="1">
    <source>
        <dbReference type="EMBL" id="KAF2580755.1"/>
    </source>
</evidence>
<name>A0A8S9JFH5_BRACR</name>
<organism evidence="1 2">
    <name type="scientific">Brassica cretica</name>
    <name type="common">Mustard</name>
    <dbReference type="NCBI Taxonomy" id="69181"/>
    <lineage>
        <taxon>Eukaryota</taxon>
        <taxon>Viridiplantae</taxon>
        <taxon>Streptophyta</taxon>
        <taxon>Embryophyta</taxon>
        <taxon>Tracheophyta</taxon>
        <taxon>Spermatophyta</taxon>
        <taxon>Magnoliopsida</taxon>
        <taxon>eudicotyledons</taxon>
        <taxon>Gunneridae</taxon>
        <taxon>Pentapetalae</taxon>
        <taxon>rosids</taxon>
        <taxon>malvids</taxon>
        <taxon>Brassicales</taxon>
        <taxon>Brassicaceae</taxon>
        <taxon>Brassiceae</taxon>
        <taxon>Brassica</taxon>
    </lineage>
</organism>
<dbReference type="AlphaFoldDB" id="A0A8S9JFH5"/>
<accession>A0A8S9JFH5</accession>
<proteinExistence type="predicted"/>
<dbReference type="Proteomes" id="UP000712281">
    <property type="component" value="Unassembled WGS sequence"/>
</dbReference>
<protein>
    <submittedName>
        <fullName evidence="1">Uncharacterized protein</fullName>
    </submittedName>
</protein>
<sequence length="139" mass="16006">MSDDSQARCLKVRVRMCLNYDQRLGAREMALFVLMRALKLVVKVTCSQAHVSTFHRNFNLRLVGQTVVAFELWSSTSAHYLFDKASLPHDEFTTTKGVAVGNWSRMWRKVSNLSLFQPSLRAPLVPIESVRCLRLWRCC</sequence>
<evidence type="ECO:0000313" key="2">
    <source>
        <dbReference type="Proteomes" id="UP000712281"/>
    </source>
</evidence>
<reference evidence="1" key="1">
    <citation type="submission" date="2019-12" db="EMBL/GenBank/DDBJ databases">
        <title>Genome sequencing and annotation of Brassica cretica.</title>
        <authorList>
            <person name="Studholme D.J."/>
            <person name="Sarris P.F."/>
        </authorList>
    </citation>
    <scope>NUCLEOTIDE SEQUENCE</scope>
    <source>
        <strain evidence="1">PFS-001/15</strain>
        <tissue evidence="1">Leaf</tissue>
    </source>
</reference>